<reference evidence="2 3" key="1">
    <citation type="submission" date="2016-02" db="EMBL/GenBank/DDBJ databases">
        <title>Ulvibacter sp. LPB0005, isolated from Thais luteostoma.</title>
        <authorList>
            <person name="Shin S.-K."/>
            <person name="Yi H."/>
        </authorList>
    </citation>
    <scope>NUCLEOTIDE SEQUENCE [LARGE SCALE GENOMIC DNA]</scope>
    <source>
        <strain evidence="2 3">LPB0005</strain>
    </source>
</reference>
<evidence type="ECO:0000256" key="1">
    <source>
        <dbReference type="SAM" id="MobiDB-lite"/>
    </source>
</evidence>
<feature type="region of interest" description="Disordered" evidence="1">
    <location>
        <begin position="25"/>
        <end position="46"/>
    </location>
</feature>
<organism evidence="2 3">
    <name type="scientific">Cochleicola gelatinilyticus</name>
    <dbReference type="NCBI Taxonomy" id="1763537"/>
    <lineage>
        <taxon>Bacteria</taxon>
        <taxon>Pseudomonadati</taxon>
        <taxon>Bacteroidota</taxon>
        <taxon>Flavobacteriia</taxon>
        <taxon>Flavobacteriales</taxon>
        <taxon>Flavobacteriaceae</taxon>
        <taxon>Cochleicola</taxon>
    </lineage>
</organism>
<evidence type="ECO:0000313" key="3">
    <source>
        <dbReference type="Proteomes" id="UP000077013"/>
    </source>
</evidence>
<feature type="compositionally biased region" description="Polar residues" evidence="1">
    <location>
        <begin position="29"/>
        <end position="45"/>
    </location>
</feature>
<name>A0A167HJF8_9FLAO</name>
<dbReference type="STRING" id="1763537.ULVI_08825"/>
<proteinExistence type="predicted"/>
<comment type="caution">
    <text evidence="2">The sequence shown here is derived from an EMBL/GenBank/DDBJ whole genome shotgun (WGS) entry which is preliminary data.</text>
</comment>
<evidence type="ECO:0000313" key="2">
    <source>
        <dbReference type="EMBL" id="OAB78675.1"/>
    </source>
</evidence>
<dbReference type="EMBL" id="LRXL01000037">
    <property type="protein sequence ID" value="OAB78675.1"/>
    <property type="molecule type" value="Genomic_DNA"/>
</dbReference>
<dbReference type="AlphaFoldDB" id="A0A167HJF8"/>
<dbReference type="OrthoDB" id="1452960at2"/>
<dbReference type="PROSITE" id="PS51257">
    <property type="entry name" value="PROKAR_LIPOPROTEIN"/>
    <property type="match status" value="1"/>
</dbReference>
<accession>A0A167HJF8</accession>
<sequence length="158" mass="17951">MKTLFFMAAFTASLVSCTAQETKQDRDASQNSQVEASEPQGSWTVNKEFDEQGNLVKYDSIYSYSYGSVNGKPMPSKSMDSIMNLFQDNFNQGFPSISEDPYMSSFFNGPKNLGGGFDMNARLKHMDSVQKLFIDRFFNNQMPHSKPVEDPKLEHQRI</sequence>
<dbReference type="Proteomes" id="UP000077013">
    <property type="component" value="Unassembled WGS sequence"/>
</dbReference>
<keyword evidence="3" id="KW-1185">Reference proteome</keyword>
<evidence type="ECO:0008006" key="4">
    <source>
        <dbReference type="Google" id="ProtNLM"/>
    </source>
</evidence>
<dbReference type="RefSeq" id="WP_068591907.1">
    <property type="nucleotide sequence ID" value="NZ_LRXL01000037.1"/>
</dbReference>
<protein>
    <recommendedName>
        <fullName evidence="4">Lipoprotein</fullName>
    </recommendedName>
</protein>
<gene>
    <name evidence="2" type="ORF">ULVI_08825</name>
</gene>